<dbReference type="GO" id="GO:0016462">
    <property type="term" value="F:pyrophosphatase activity"/>
    <property type="evidence" value="ECO:0007669"/>
    <property type="project" value="UniProtKB-ARBA"/>
</dbReference>
<comment type="similarity">
    <text evidence="3">Belongs to the Nudix hydrolase family.</text>
</comment>
<dbReference type="RefSeq" id="WP_015514621.1">
    <property type="nucleotide sequence ID" value="NZ_JAQDKA010000005.1"/>
</dbReference>
<name>A0A3E2TS25_9FIRM</name>
<dbReference type="PANTHER" id="PTHR11839">
    <property type="entry name" value="UDP/ADP-SUGAR PYROPHOSPHATASE"/>
    <property type="match status" value="1"/>
</dbReference>
<dbReference type="SUPFAM" id="SSF55811">
    <property type="entry name" value="Nudix"/>
    <property type="match status" value="1"/>
</dbReference>
<dbReference type="GO" id="GO:0006753">
    <property type="term" value="P:nucleoside phosphate metabolic process"/>
    <property type="evidence" value="ECO:0007669"/>
    <property type="project" value="TreeGrafter"/>
</dbReference>
<evidence type="ECO:0000256" key="1">
    <source>
        <dbReference type="ARBA" id="ARBA00001946"/>
    </source>
</evidence>
<gene>
    <name evidence="5" type="ORF">DW070_04270</name>
</gene>
<dbReference type="PRINTS" id="PR00502">
    <property type="entry name" value="NUDIXFAMILY"/>
</dbReference>
<accession>A0A3E2TS25</accession>
<comment type="cofactor">
    <cofactor evidence="1">
        <name>Mg(2+)</name>
        <dbReference type="ChEBI" id="CHEBI:18420"/>
    </cofactor>
</comment>
<proteinExistence type="inferred from homology"/>
<dbReference type="AlphaFoldDB" id="A0A3E2TS25"/>
<keyword evidence="2 3" id="KW-0378">Hydrolase</keyword>
<dbReference type="InterPro" id="IPR020084">
    <property type="entry name" value="NUDIX_hydrolase_CS"/>
</dbReference>
<dbReference type="PROSITE" id="PS51462">
    <property type="entry name" value="NUDIX"/>
    <property type="match status" value="1"/>
</dbReference>
<protein>
    <submittedName>
        <fullName evidence="5">NUDIX hydrolase</fullName>
    </submittedName>
</protein>
<evidence type="ECO:0000313" key="5">
    <source>
        <dbReference type="EMBL" id="RGB81017.1"/>
    </source>
</evidence>
<comment type="caution">
    <text evidence="5">The sequence shown here is derived from an EMBL/GenBank/DDBJ whole genome shotgun (WGS) entry which is preliminary data.</text>
</comment>
<dbReference type="InterPro" id="IPR020476">
    <property type="entry name" value="Nudix_hydrolase"/>
</dbReference>
<evidence type="ECO:0000256" key="3">
    <source>
        <dbReference type="RuleBase" id="RU003476"/>
    </source>
</evidence>
<dbReference type="CDD" id="cd03424">
    <property type="entry name" value="NUDIX_ADPRase_Nudt5_UGPPase_Nudt14"/>
    <property type="match status" value="1"/>
</dbReference>
<reference evidence="5 6" key="1">
    <citation type="submission" date="2018-08" db="EMBL/GenBank/DDBJ databases">
        <title>A genome reference for cultivated species of the human gut microbiota.</title>
        <authorList>
            <person name="Zou Y."/>
            <person name="Xue W."/>
            <person name="Luo G."/>
        </authorList>
    </citation>
    <scope>NUCLEOTIDE SEQUENCE [LARGE SCALE GENOMIC DNA]</scope>
    <source>
        <strain evidence="5 6">AF45-17</strain>
    </source>
</reference>
<evidence type="ECO:0000256" key="2">
    <source>
        <dbReference type="ARBA" id="ARBA00022801"/>
    </source>
</evidence>
<dbReference type="PROSITE" id="PS00893">
    <property type="entry name" value="NUDIX_BOX"/>
    <property type="match status" value="1"/>
</dbReference>
<feature type="domain" description="Nudix hydrolase" evidence="4">
    <location>
        <begin position="57"/>
        <end position="194"/>
    </location>
</feature>
<dbReference type="Proteomes" id="UP000260773">
    <property type="component" value="Unassembled WGS sequence"/>
</dbReference>
<sequence>MKIEKNNQKRITKIIQETHHRFLNLFCMDVRHRNGEASEYYVASRAKSVTDLKAVTHRNEPDGVSIYSVYGEQKDRVVLVRQYRYPLGDYVYEFPAGLVEPGEAMTDAAVREFHEETGLHLKVVLADDMYTKPRFTTVGMTDEACGMVYGYASGVPDNRFEESSEDIQVVLADKKEVRRILKEENVAMMCAYMLLHFLKSEGDPLGFVEMKDK</sequence>
<dbReference type="Pfam" id="PF00293">
    <property type="entry name" value="NUDIX"/>
    <property type="match status" value="1"/>
</dbReference>
<dbReference type="PANTHER" id="PTHR11839:SF18">
    <property type="entry name" value="NUDIX HYDROLASE DOMAIN-CONTAINING PROTEIN"/>
    <property type="match status" value="1"/>
</dbReference>
<dbReference type="EMBL" id="QVEP01000007">
    <property type="protein sequence ID" value="RGB81017.1"/>
    <property type="molecule type" value="Genomic_DNA"/>
</dbReference>
<evidence type="ECO:0000259" key="4">
    <source>
        <dbReference type="PROSITE" id="PS51462"/>
    </source>
</evidence>
<evidence type="ECO:0000313" key="6">
    <source>
        <dbReference type="Proteomes" id="UP000260773"/>
    </source>
</evidence>
<organism evidence="5 6">
    <name type="scientific">Coprococcus catus</name>
    <dbReference type="NCBI Taxonomy" id="116085"/>
    <lineage>
        <taxon>Bacteria</taxon>
        <taxon>Bacillati</taxon>
        <taxon>Bacillota</taxon>
        <taxon>Clostridia</taxon>
        <taxon>Lachnospirales</taxon>
        <taxon>Lachnospiraceae</taxon>
        <taxon>Coprococcus</taxon>
    </lineage>
</organism>
<dbReference type="InterPro" id="IPR000086">
    <property type="entry name" value="NUDIX_hydrolase_dom"/>
</dbReference>
<dbReference type="Gene3D" id="3.90.79.10">
    <property type="entry name" value="Nucleoside Triphosphate Pyrophosphohydrolase"/>
    <property type="match status" value="1"/>
</dbReference>
<dbReference type="GO" id="GO:0019693">
    <property type="term" value="P:ribose phosphate metabolic process"/>
    <property type="evidence" value="ECO:0007669"/>
    <property type="project" value="TreeGrafter"/>
</dbReference>
<dbReference type="InterPro" id="IPR015797">
    <property type="entry name" value="NUDIX_hydrolase-like_dom_sf"/>
</dbReference>